<dbReference type="Proteomes" id="UP001183615">
    <property type="component" value="Unassembled WGS sequence"/>
</dbReference>
<keyword evidence="2" id="KW-0472">Membrane</keyword>
<feature type="transmembrane region" description="Helical" evidence="2">
    <location>
        <begin position="136"/>
        <end position="158"/>
    </location>
</feature>
<keyword evidence="4" id="KW-1185">Reference proteome</keyword>
<keyword evidence="2" id="KW-1133">Transmembrane helix</keyword>
<keyword evidence="2" id="KW-0812">Transmembrane</keyword>
<feature type="compositionally biased region" description="Basic and acidic residues" evidence="1">
    <location>
        <begin position="198"/>
        <end position="208"/>
    </location>
</feature>
<reference evidence="4" key="1">
    <citation type="submission" date="2023-07" db="EMBL/GenBank/DDBJ databases">
        <title>30 novel species of actinomycetes from the DSMZ collection.</title>
        <authorList>
            <person name="Nouioui I."/>
        </authorList>
    </citation>
    <scope>NUCLEOTIDE SEQUENCE [LARGE SCALE GENOMIC DNA]</scope>
    <source>
        <strain evidence="4">DSM 41886</strain>
    </source>
</reference>
<feature type="compositionally biased region" description="Low complexity" evidence="1">
    <location>
        <begin position="243"/>
        <end position="256"/>
    </location>
</feature>
<dbReference type="RefSeq" id="WP_311620098.1">
    <property type="nucleotide sequence ID" value="NZ_JAVREV010000016.1"/>
</dbReference>
<organism evidence="3 4">
    <name type="scientific">Streptomyces johnsoniae</name>
    <dbReference type="NCBI Taxonomy" id="3075532"/>
    <lineage>
        <taxon>Bacteria</taxon>
        <taxon>Bacillati</taxon>
        <taxon>Actinomycetota</taxon>
        <taxon>Actinomycetes</taxon>
        <taxon>Kitasatosporales</taxon>
        <taxon>Streptomycetaceae</taxon>
        <taxon>Streptomyces</taxon>
    </lineage>
</organism>
<proteinExistence type="predicted"/>
<evidence type="ECO:0000256" key="1">
    <source>
        <dbReference type="SAM" id="MobiDB-lite"/>
    </source>
</evidence>
<gene>
    <name evidence="3" type="ORF">RM779_25460</name>
</gene>
<feature type="region of interest" description="Disordered" evidence="1">
    <location>
        <begin position="198"/>
        <end position="308"/>
    </location>
</feature>
<feature type="compositionally biased region" description="Low complexity" evidence="1">
    <location>
        <begin position="215"/>
        <end position="227"/>
    </location>
</feature>
<accession>A0ABU2SAB8</accession>
<feature type="transmembrane region" description="Helical" evidence="2">
    <location>
        <begin position="92"/>
        <end position="116"/>
    </location>
</feature>
<evidence type="ECO:0000313" key="3">
    <source>
        <dbReference type="EMBL" id="MDT0445917.1"/>
    </source>
</evidence>
<evidence type="ECO:0000313" key="4">
    <source>
        <dbReference type="Proteomes" id="UP001183615"/>
    </source>
</evidence>
<name>A0ABU2SAB8_9ACTN</name>
<feature type="region of interest" description="Disordered" evidence="1">
    <location>
        <begin position="64"/>
        <end position="85"/>
    </location>
</feature>
<evidence type="ECO:0008006" key="5">
    <source>
        <dbReference type="Google" id="ProtNLM"/>
    </source>
</evidence>
<sequence>MSPEDRTEYEQILDHALRSARLTTHADTDRIEALRGLAVDALPQITAAAAPEYERLVRLRLQPRTEGRASGPASGPASASGRPDGPGGGSGVITVFFALVPVLAAIAAVVFLLLGYALRVADPEPAMAAPMRSAGWVFAVIAAAGLLVAVGGLVVAAVRNGATSIRATATGQDQLARAREEWRRALLERGIAPFLREHAAGADHERQGRSPRLRFSSPDFSSPEFSSRGGGASAAPRYGRTEFSSPDFSSPDFSSPADDDQDAAQPEFSSPDFSSPADGGDGARPRFGHPDFSGPTFTSPAEGGADRD</sequence>
<evidence type="ECO:0000256" key="2">
    <source>
        <dbReference type="SAM" id="Phobius"/>
    </source>
</evidence>
<feature type="compositionally biased region" description="Low complexity" evidence="1">
    <location>
        <begin position="68"/>
        <end position="83"/>
    </location>
</feature>
<comment type="caution">
    <text evidence="3">The sequence shown here is derived from an EMBL/GenBank/DDBJ whole genome shotgun (WGS) entry which is preliminary data.</text>
</comment>
<dbReference type="EMBL" id="JAVREV010000016">
    <property type="protein sequence ID" value="MDT0445917.1"/>
    <property type="molecule type" value="Genomic_DNA"/>
</dbReference>
<protein>
    <recommendedName>
        <fullName evidence="5">Transmembrane protein</fullName>
    </recommendedName>
</protein>